<dbReference type="Proteomes" id="UP001164746">
    <property type="component" value="Chromosome 14"/>
</dbReference>
<feature type="non-terminal residue" evidence="2">
    <location>
        <position position="1"/>
    </location>
</feature>
<organism evidence="2 3">
    <name type="scientific">Mya arenaria</name>
    <name type="common">Soft-shell clam</name>
    <dbReference type="NCBI Taxonomy" id="6604"/>
    <lineage>
        <taxon>Eukaryota</taxon>
        <taxon>Metazoa</taxon>
        <taxon>Spiralia</taxon>
        <taxon>Lophotrochozoa</taxon>
        <taxon>Mollusca</taxon>
        <taxon>Bivalvia</taxon>
        <taxon>Autobranchia</taxon>
        <taxon>Heteroconchia</taxon>
        <taxon>Euheterodonta</taxon>
        <taxon>Imparidentia</taxon>
        <taxon>Neoheterodontei</taxon>
        <taxon>Myida</taxon>
        <taxon>Myoidea</taxon>
        <taxon>Myidae</taxon>
        <taxon>Mya</taxon>
    </lineage>
</organism>
<feature type="region of interest" description="Disordered" evidence="1">
    <location>
        <begin position="269"/>
        <end position="300"/>
    </location>
</feature>
<keyword evidence="3" id="KW-1185">Reference proteome</keyword>
<protein>
    <submittedName>
        <fullName evidence="2">Uncharacterized protein</fullName>
    </submittedName>
</protein>
<feature type="compositionally biased region" description="Polar residues" evidence="1">
    <location>
        <begin position="273"/>
        <end position="284"/>
    </location>
</feature>
<evidence type="ECO:0000313" key="2">
    <source>
        <dbReference type="EMBL" id="WAR26848.1"/>
    </source>
</evidence>
<feature type="compositionally biased region" description="Low complexity" evidence="1">
    <location>
        <begin position="130"/>
        <end position="143"/>
    </location>
</feature>
<sequence length="600" mass="66915">MCYPSRETSIDGFLAEMVEILNRHDRSSRAAPDPDWLEIVGHPTIPHVQSLRAPPAQVALSADTEPLVGLMNRNASRRYLQKLQKDRERNQEVLTAQKDGFRAKPVRSRRNRGDIWQPSGEQWVHSEHMGPPSSGVPGSHPSGASRSQVASHPGATAHRKQSTYTSDTTSERAALNQEFVHYAGFHGSNDNESNNLKYRFGKRKPKSAGEDNKPFHPKGFGAVYDTIDGQRLFKRSKLPPIGHIPSSVHSEPPDTRDIFAIMSVQRFNHPVESGQSRAPASSPGSERRTVRTKANSSILKTKPSRHLEIAQEVQVPVGFVPGTIKPSGHSPFDGVTYEWAMGETLTQDNTHRFQLWSREGDSALGTLTEDASQPDEHALTGNKLWPSAKSRLIHPGHPAGDSKSQRSTKRREERNYSPATVSVDQDPEPFNISVHVNIKPKDPDASGGDDIENERARDQRQPVFQFPSSTYDENQELENSPSEKVVYPTKFLDQISEEDGETVISPRKIQTLVNQYGFVSQKVQYPDRFVINDSLVEDSEEENDGVFPCPPKMEATFGEPEDSLGDRIVENENEHVRNESPRSQEDSSQAENAHEDGDTP</sequence>
<reference evidence="2" key="1">
    <citation type="submission" date="2022-11" db="EMBL/GenBank/DDBJ databases">
        <title>Centuries of genome instability and evolution in soft-shell clam transmissible cancer (bioRxiv).</title>
        <authorList>
            <person name="Hart S.F.M."/>
            <person name="Yonemitsu M.A."/>
            <person name="Giersch R.M."/>
            <person name="Beal B.F."/>
            <person name="Arriagada G."/>
            <person name="Davis B.W."/>
            <person name="Ostrander E.A."/>
            <person name="Goff S.P."/>
            <person name="Metzger M.J."/>
        </authorList>
    </citation>
    <scope>NUCLEOTIDE SEQUENCE</scope>
    <source>
        <strain evidence="2">MELC-2E11</strain>
        <tissue evidence="2">Siphon/mantle</tissue>
    </source>
</reference>
<feature type="region of interest" description="Disordered" evidence="1">
    <location>
        <begin position="388"/>
        <end position="482"/>
    </location>
</feature>
<feature type="compositionally biased region" description="Polar residues" evidence="1">
    <location>
        <begin position="466"/>
        <end position="482"/>
    </location>
</feature>
<feature type="region of interest" description="Disordered" evidence="1">
    <location>
        <begin position="87"/>
        <end position="170"/>
    </location>
</feature>
<feature type="region of interest" description="Disordered" evidence="1">
    <location>
        <begin position="539"/>
        <end position="600"/>
    </location>
</feature>
<dbReference type="EMBL" id="CP111025">
    <property type="protein sequence ID" value="WAR26848.1"/>
    <property type="molecule type" value="Genomic_DNA"/>
</dbReference>
<proteinExistence type="predicted"/>
<accession>A0ABY7FXC2</accession>
<evidence type="ECO:0000256" key="1">
    <source>
        <dbReference type="SAM" id="MobiDB-lite"/>
    </source>
</evidence>
<feature type="compositionally biased region" description="Basic and acidic residues" evidence="1">
    <location>
        <begin position="564"/>
        <end position="585"/>
    </location>
</feature>
<gene>
    <name evidence="2" type="ORF">MAR_012552</name>
</gene>
<name>A0ABY7FXC2_MYAAR</name>
<evidence type="ECO:0000313" key="3">
    <source>
        <dbReference type="Proteomes" id="UP001164746"/>
    </source>
</evidence>